<keyword evidence="5" id="KW-1185">Reference proteome</keyword>
<organism evidence="4 5">
    <name type="scientific">Alkalihalophilus marmarensis DSM 21297</name>
    <dbReference type="NCBI Taxonomy" id="1188261"/>
    <lineage>
        <taxon>Bacteria</taxon>
        <taxon>Bacillati</taxon>
        <taxon>Bacillota</taxon>
        <taxon>Bacilli</taxon>
        <taxon>Bacillales</taxon>
        <taxon>Bacillaceae</taxon>
        <taxon>Alkalihalophilus</taxon>
    </lineage>
</organism>
<evidence type="ECO:0000313" key="4">
    <source>
        <dbReference type="EMBL" id="ERN51448.1"/>
    </source>
</evidence>
<reference evidence="4 5" key="1">
    <citation type="journal article" date="2013" name="Genome Announc.">
        <title>Genome Sequence of the Extreme Obligate Alkaliphile Bacillus marmarensis Strain DSM 21297.</title>
        <authorList>
            <person name="Wernick D.G."/>
            <person name="Choi K.Y."/>
            <person name="Tat C.A."/>
            <person name="Lafontaine Rivera J.G."/>
            <person name="Liao J.C."/>
        </authorList>
    </citation>
    <scope>NUCLEOTIDE SEQUENCE [LARGE SCALE GENOMIC DNA]</scope>
    <source>
        <strain evidence="4 5">DSM 21297</strain>
    </source>
</reference>
<keyword evidence="1" id="KW-0808">Transferase</keyword>
<dbReference type="Proteomes" id="UP000017170">
    <property type="component" value="Unassembled WGS sequence"/>
</dbReference>
<dbReference type="InterPro" id="IPR050832">
    <property type="entry name" value="Bact_Acetyltransf"/>
</dbReference>
<proteinExistence type="predicted"/>
<evidence type="ECO:0000256" key="2">
    <source>
        <dbReference type="ARBA" id="ARBA00023315"/>
    </source>
</evidence>
<sequence>MLITFTRQFASKEAASFLARLNGLKEHHVGYCGESADEIAHTLEQEFSDLPLERSCIAAFEDGEMVGFLGLDIDLNENEAEIWGPFVSVQDWEGVAYAMWEQLAADLPPLTYNGFYNQAHNYAHPFMTHIGARKTGQHTILTVRKNEAALGNRSVVYHKPAEHHFASFKALHDKTFPNTYFSAEEMWKAQSSTNQLLAAEEKDQTIGYIYVTASPSFKEGDIHFLAVDEAYRRKGIGAQLLQSGIRALFSYKEIEEITLCVNNNQKAALHSYLKAGFTEVHQLTAYKLKQ</sequence>
<gene>
    <name evidence="4" type="ORF">A33I_01870</name>
</gene>
<feature type="domain" description="N-acetyltransferase" evidence="3">
    <location>
        <begin position="155"/>
        <end position="290"/>
    </location>
</feature>
<name>U6SIQ8_9BACI</name>
<keyword evidence="2" id="KW-0012">Acyltransferase</keyword>
<dbReference type="SUPFAM" id="SSF55729">
    <property type="entry name" value="Acyl-CoA N-acyltransferases (Nat)"/>
    <property type="match status" value="1"/>
</dbReference>
<dbReference type="AlphaFoldDB" id="U6SIQ8"/>
<evidence type="ECO:0000259" key="3">
    <source>
        <dbReference type="PROSITE" id="PS51186"/>
    </source>
</evidence>
<dbReference type="InterPro" id="IPR016181">
    <property type="entry name" value="Acyl_CoA_acyltransferase"/>
</dbReference>
<dbReference type="InterPro" id="IPR000182">
    <property type="entry name" value="GNAT_dom"/>
</dbReference>
<protein>
    <recommendedName>
        <fullName evidence="3">N-acetyltransferase domain-containing protein</fullName>
    </recommendedName>
</protein>
<evidence type="ECO:0000256" key="1">
    <source>
        <dbReference type="ARBA" id="ARBA00022679"/>
    </source>
</evidence>
<dbReference type="Gene3D" id="3.40.630.30">
    <property type="match status" value="1"/>
</dbReference>
<dbReference type="GO" id="GO:0016747">
    <property type="term" value="F:acyltransferase activity, transferring groups other than amino-acyl groups"/>
    <property type="evidence" value="ECO:0007669"/>
    <property type="project" value="InterPro"/>
</dbReference>
<dbReference type="RefSeq" id="WP_022629762.1">
    <property type="nucleotide sequence ID" value="NZ_ATAE01000056.1"/>
</dbReference>
<dbReference type="PATRIC" id="fig|1188261.3.peg.3765"/>
<dbReference type="Pfam" id="PF00583">
    <property type="entry name" value="Acetyltransf_1"/>
    <property type="match status" value="1"/>
</dbReference>
<dbReference type="EMBL" id="ATAE01000056">
    <property type="protein sequence ID" value="ERN51448.1"/>
    <property type="molecule type" value="Genomic_DNA"/>
</dbReference>
<comment type="caution">
    <text evidence="4">The sequence shown here is derived from an EMBL/GenBank/DDBJ whole genome shotgun (WGS) entry which is preliminary data.</text>
</comment>
<evidence type="ECO:0000313" key="5">
    <source>
        <dbReference type="Proteomes" id="UP000017170"/>
    </source>
</evidence>
<dbReference type="PROSITE" id="PS51186">
    <property type="entry name" value="GNAT"/>
    <property type="match status" value="1"/>
</dbReference>
<dbReference type="CDD" id="cd04301">
    <property type="entry name" value="NAT_SF"/>
    <property type="match status" value="1"/>
</dbReference>
<accession>U6SIQ8</accession>
<dbReference type="PANTHER" id="PTHR43877">
    <property type="entry name" value="AMINOALKYLPHOSPHONATE N-ACETYLTRANSFERASE-RELATED-RELATED"/>
    <property type="match status" value="1"/>
</dbReference>